<proteinExistence type="predicted"/>
<reference evidence="2" key="1">
    <citation type="submission" date="2016-03" db="EMBL/GenBank/DDBJ databases">
        <title>Updated assembly of Pseudogymnoascus destructans, the fungus causing white-nose syndrome of bats.</title>
        <authorList>
            <person name="Palmer J.M."/>
            <person name="Drees K.P."/>
            <person name="Foster J.T."/>
            <person name="Lindner D.L."/>
        </authorList>
    </citation>
    <scope>NUCLEOTIDE SEQUENCE [LARGE SCALE GENOMIC DNA]</scope>
    <source>
        <strain evidence="2">20631-21</strain>
    </source>
</reference>
<dbReference type="RefSeq" id="XP_024324203.1">
    <property type="nucleotide sequence ID" value="XM_024469742.1"/>
</dbReference>
<dbReference type="Pfam" id="PF01636">
    <property type="entry name" value="APH"/>
    <property type="match status" value="1"/>
</dbReference>
<dbReference type="EMBL" id="KV441395">
    <property type="protein sequence ID" value="OAF58919.1"/>
    <property type="molecule type" value="Genomic_DNA"/>
</dbReference>
<sequence>MPANPQIHATGLPDGRELKMDFLESSFFKNNGPNRCLPTPTEVRALSGTNQARPQPLPVIFEHLNLIVKFGPHVAIAEAQCLWVIKRVLRNEVPVPEVYGWRVDGRDVFIYMQYVRGETLKDRWDSLSIADKTSVCDHIREITTSLRQVEQDPNDSFIGSINRQHLLDIVFEGHPPGGPFNTVKQFNDWFSRLPWLRFPNSEDIQDPYRTFLPDTGTIKLTHGDLHQGNIIVSSAGPPRVLAIVDWAHSGWYPDYWEYCKAAYTCSFDGEWRNRWIPIFLKPRPEVHEIFAEYTRALGAV</sequence>
<dbReference type="PANTHER" id="PTHR21310:SF54">
    <property type="entry name" value="AMINOGLYCOSIDE PHOSPHOTRANSFERASE DOMAIN-CONTAINING PROTEIN"/>
    <property type="match status" value="1"/>
</dbReference>
<evidence type="ECO:0000313" key="2">
    <source>
        <dbReference type="EMBL" id="OAF58919.1"/>
    </source>
</evidence>
<dbReference type="PANTHER" id="PTHR21310">
    <property type="entry name" value="AMINOGLYCOSIDE PHOSPHOTRANSFERASE-RELATED-RELATED"/>
    <property type="match status" value="1"/>
</dbReference>
<dbReference type="OrthoDB" id="5404599at2759"/>
<evidence type="ECO:0000259" key="1">
    <source>
        <dbReference type="Pfam" id="PF01636"/>
    </source>
</evidence>
<dbReference type="SUPFAM" id="SSF56112">
    <property type="entry name" value="Protein kinase-like (PK-like)"/>
    <property type="match status" value="1"/>
</dbReference>
<dbReference type="VEuPathDB" id="FungiDB:GMDG_08003"/>
<name>A0A177A9W2_9PEZI</name>
<dbReference type="InterPro" id="IPR011009">
    <property type="entry name" value="Kinase-like_dom_sf"/>
</dbReference>
<dbReference type="eggNOG" id="ENOG502RYS9">
    <property type="taxonomic scope" value="Eukaryota"/>
</dbReference>
<dbReference type="AlphaFoldDB" id="A0A177A9W2"/>
<dbReference type="InterPro" id="IPR002575">
    <property type="entry name" value="Aminoglycoside_PTrfase"/>
</dbReference>
<accession>A0A177A9W2</accession>
<dbReference type="Gene3D" id="3.90.1200.10">
    <property type="match status" value="1"/>
</dbReference>
<dbReference type="GeneID" id="36289199"/>
<dbReference type="Proteomes" id="UP000077154">
    <property type="component" value="Unassembled WGS sequence"/>
</dbReference>
<feature type="domain" description="Aminoglycoside phosphotransferase" evidence="1">
    <location>
        <begin position="87"/>
        <end position="271"/>
    </location>
</feature>
<dbReference type="CDD" id="cd05120">
    <property type="entry name" value="APH_ChoK_like"/>
    <property type="match status" value="1"/>
</dbReference>
<organism evidence="2">
    <name type="scientific">Pseudogymnoascus destructans</name>
    <dbReference type="NCBI Taxonomy" id="655981"/>
    <lineage>
        <taxon>Eukaryota</taxon>
        <taxon>Fungi</taxon>
        <taxon>Dikarya</taxon>
        <taxon>Ascomycota</taxon>
        <taxon>Pezizomycotina</taxon>
        <taxon>Leotiomycetes</taxon>
        <taxon>Thelebolales</taxon>
        <taxon>Thelebolaceae</taxon>
        <taxon>Pseudogymnoascus</taxon>
    </lineage>
</organism>
<dbReference type="InterPro" id="IPR051678">
    <property type="entry name" value="AGP_Transferase"/>
</dbReference>
<protein>
    <recommendedName>
        <fullName evidence="1">Aminoglycoside phosphotransferase domain-containing protein</fullName>
    </recommendedName>
</protein>
<gene>
    <name evidence="2" type="ORF">VC83_06137</name>
</gene>